<keyword evidence="7" id="KW-0482">Metalloprotease</keyword>
<dbReference type="RefSeq" id="WP_153448832.1">
    <property type="nucleotide sequence ID" value="NZ_CP045700.1"/>
</dbReference>
<evidence type="ECO:0000256" key="9">
    <source>
        <dbReference type="SAM" id="MobiDB-lite"/>
    </source>
</evidence>
<dbReference type="Gene3D" id="3.10.450.350">
    <property type="match status" value="2"/>
</dbReference>
<name>A0A5Q0TMG8_9VIBR</name>
<dbReference type="InterPro" id="IPR007340">
    <property type="entry name" value="LysM_Opacity-associatedA"/>
</dbReference>
<comment type="cofactor">
    <cofactor evidence="1">
        <name>Zn(2+)</name>
        <dbReference type="ChEBI" id="CHEBI:29105"/>
    </cofactor>
</comment>
<dbReference type="GO" id="GO:0042834">
    <property type="term" value="F:peptidoglycan binding"/>
    <property type="evidence" value="ECO:0007669"/>
    <property type="project" value="InterPro"/>
</dbReference>
<keyword evidence="10" id="KW-0472">Membrane</keyword>
<dbReference type="CDD" id="cd12797">
    <property type="entry name" value="M23_peptidase"/>
    <property type="match status" value="1"/>
</dbReference>
<feature type="region of interest" description="Disordered" evidence="9">
    <location>
        <begin position="423"/>
        <end position="445"/>
    </location>
</feature>
<feature type="transmembrane region" description="Helical" evidence="10">
    <location>
        <begin position="21"/>
        <end position="39"/>
    </location>
</feature>
<evidence type="ECO:0000256" key="1">
    <source>
        <dbReference type="ARBA" id="ARBA00001947"/>
    </source>
</evidence>
<evidence type="ECO:0000256" key="3">
    <source>
        <dbReference type="ARBA" id="ARBA00022670"/>
    </source>
</evidence>
<keyword evidence="4" id="KW-0479">Metal-binding</keyword>
<evidence type="ECO:0000256" key="5">
    <source>
        <dbReference type="ARBA" id="ARBA00022801"/>
    </source>
</evidence>
<dbReference type="Pfam" id="PF01551">
    <property type="entry name" value="Peptidase_M23"/>
    <property type="match status" value="1"/>
</dbReference>
<dbReference type="GO" id="GO:0030313">
    <property type="term" value="C:cell envelope"/>
    <property type="evidence" value="ECO:0007669"/>
    <property type="project" value="UniProtKB-SubCell"/>
</dbReference>
<dbReference type="InterPro" id="IPR016047">
    <property type="entry name" value="M23ase_b-sheet_dom"/>
</dbReference>
<keyword evidence="3" id="KW-0645">Protease</keyword>
<dbReference type="InterPro" id="IPR045834">
    <property type="entry name" value="Csd3_N2"/>
</dbReference>
<accession>A0A5Q0TMG8</accession>
<evidence type="ECO:0000256" key="4">
    <source>
        <dbReference type="ARBA" id="ARBA00022723"/>
    </source>
</evidence>
<dbReference type="InterPro" id="IPR050570">
    <property type="entry name" value="Cell_wall_metabolism_enzyme"/>
</dbReference>
<evidence type="ECO:0000259" key="11">
    <source>
        <dbReference type="Pfam" id="PF01551"/>
    </source>
</evidence>
<evidence type="ECO:0000256" key="6">
    <source>
        <dbReference type="ARBA" id="ARBA00022833"/>
    </source>
</evidence>
<evidence type="ECO:0000256" key="7">
    <source>
        <dbReference type="ARBA" id="ARBA00023049"/>
    </source>
</evidence>
<keyword evidence="15" id="KW-1185">Reference proteome</keyword>
<feature type="domain" description="Opacity-associated protein A LysM-like" evidence="12">
    <location>
        <begin position="76"/>
        <end position="158"/>
    </location>
</feature>
<dbReference type="SUPFAM" id="SSF51261">
    <property type="entry name" value="Duplicated hybrid motif"/>
    <property type="match status" value="1"/>
</dbReference>
<proteinExistence type="predicted"/>
<evidence type="ECO:0000259" key="13">
    <source>
        <dbReference type="Pfam" id="PF19425"/>
    </source>
</evidence>
<evidence type="ECO:0000313" key="15">
    <source>
        <dbReference type="Proteomes" id="UP000348942"/>
    </source>
</evidence>
<dbReference type="Pfam" id="PF19425">
    <property type="entry name" value="Csd3_N2"/>
    <property type="match status" value="1"/>
</dbReference>
<dbReference type="Gene3D" id="2.70.70.10">
    <property type="entry name" value="Glucose Permease (Domain IIA)"/>
    <property type="match status" value="1"/>
</dbReference>
<dbReference type="EMBL" id="CP045700">
    <property type="protein sequence ID" value="QGA66699.1"/>
    <property type="molecule type" value="Genomic_DNA"/>
</dbReference>
<evidence type="ECO:0000256" key="8">
    <source>
        <dbReference type="ARBA" id="ARBA00060568"/>
    </source>
</evidence>
<feature type="domain" description="M23ase beta-sheet core" evidence="11">
    <location>
        <begin position="298"/>
        <end position="390"/>
    </location>
</feature>
<keyword evidence="10" id="KW-1133">Transmembrane helix</keyword>
<keyword evidence="6" id="KW-0862">Zinc</keyword>
<dbReference type="PANTHER" id="PTHR21666">
    <property type="entry name" value="PEPTIDASE-RELATED"/>
    <property type="match status" value="1"/>
</dbReference>
<evidence type="ECO:0000256" key="2">
    <source>
        <dbReference type="ARBA" id="ARBA00004196"/>
    </source>
</evidence>
<gene>
    <name evidence="14" type="ORF">GFB47_14995</name>
</gene>
<dbReference type="GO" id="GO:0006508">
    <property type="term" value="P:proteolysis"/>
    <property type="evidence" value="ECO:0007669"/>
    <property type="project" value="UniProtKB-KW"/>
</dbReference>
<protein>
    <submittedName>
        <fullName evidence="14">Peptidoglycan DD-metalloendopeptidase family protein</fullName>
    </submittedName>
</protein>
<organism evidence="14 15">
    <name type="scientific">Vibrio algicola</name>
    <dbReference type="NCBI Taxonomy" id="2662262"/>
    <lineage>
        <taxon>Bacteria</taxon>
        <taxon>Pseudomonadati</taxon>
        <taxon>Pseudomonadota</taxon>
        <taxon>Gammaproteobacteria</taxon>
        <taxon>Vibrionales</taxon>
        <taxon>Vibrionaceae</taxon>
        <taxon>Vibrio</taxon>
    </lineage>
</organism>
<reference evidence="14 15" key="1">
    <citation type="submission" date="2019-10" db="EMBL/GenBank/DDBJ databases">
        <title>Vibrio sp. nov., isolated from Coralline algae surface.</title>
        <authorList>
            <person name="Geng Y."/>
            <person name="Zhang X."/>
        </authorList>
    </citation>
    <scope>NUCLEOTIDE SEQUENCE [LARGE SCALE GENOMIC DNA]</scope>
    <source>
        <strain evidence="14 15">SM1977</strain>
    </source>
</reference>
<dbReference type="InterPro" id="IPR018392">
    <property type="entry name" value="LysM"/>
</dbReference>
<dbReference type="PANTHER" id="PTHR21666:SF292">
    <property type="entry name" value="MUREIN DD-ENDOPEPTIDASE MEPM"/>
    <property type="match status" value="1"/>
</dbReference>
<keyword evidence="10" id="KW-0812">Transmembrane</keyword>
<dbReference type="AlphaFoldDB" id="A0A5Q0TMG8"/>
<sequence length="445" mass="49969">MSKQRLSQLRQHPSFPLAMKIAAGLVVLFILYAIISGSGDGRKSVPMDMDKILAKEKLAVAKTQPIMPLKDAPLYAYEIQPGDNLSSIFVRLGVPYGDMLSVMDTDQNHLTLDTLKPGNILKIWMDEKQQHLTKLEVEFTIADRVVFTRHNDESYTFKDITLDGVWKSYPLIGKVHGSFSTSAYKIGVSGAEIANITQLLKDKLNFGRDLRAGDRFEVLQNRQFIDGVASGNREIEAIRIYNRGVVISAYLHKDGQYYDQHGDSLQRAFLRWPLKQHYRISSPFNPHRLHPVTHRLAPHNGTDIACPSGTNVYATGDGIVTMIRNHPYAGKYIAIQHGSTYRTRYLHLSKFLVHKGQVVHRGQLIGKSGATGRVTGPHLHYEFIIRNRPVSFLTANIPMATSISKEDKAEFEQHVSKIDKEFKQAEETAANAPEAENAKPGEQQS</sequence>
<evidence type="ECO:0000313" key="14">
    <source>
        <dbReference type="EMBL" id="QGA66699.1"/>
    </source>
</evidence>
<dbReference type="CDD" id="cd00118">
    <property type="entry name" value="LysM"/>
    <property type="match status" value="1"/>
</dbReference>
<comment type="pathway">
    <text evidence="8">Cell wall degradation; peptidoglycan degradation.</text>
</comment>
<feature type="domain" description="Csd3-like second N-terminal" evidence="13">
    <location>
        <begin position="164"/>
        <end position="286"/>
    </location>
</feature>
<dbReference type="GO" id="GO:0046872">
    <property type="term" value="F:metal ion binding"/>
    <property type="evidence" value="ECO:0007669"/>
    <property type="project" value="UniProtKB-KW"/>
</dbReference>
<evidence type="ECO:0000259" key="12">
    <source>
        <dbReference type="Pfam" id="PF04225"/>
    </source>
</evidence>
<dbReference type="GO" id="GO:0004222">
    <property type="term" value="F:metalloendopeptidase activity"/>
    <property type="evidence" value="ECO:0007669"/>
    <property type="project" value="TreeGrafter"/>
</dbReference>
<dbReference type="InterPro" id="IPR011055">
    <property type="entry name" value="Dup_hybrid_motif"/>
</dbReference>
<keyword evidence="5" id="KW-0378">Hydrolase</keyword>
<dbReference type="FunFam" id="2.70.70.10:FF:000002">
    <property type="entry name" value="Murein DD-endopeptidase MepM"/>
    <property type="match status" value="1"/>
</dbReference>
<dbReference type="Pfam" id="PF04225">
    <property type="entry name" value="LysM_OapA"/>
    <property type="match status" value="1"/>
</dbReference>
<comment type="subcellular location">
    <subcellularLocation>
        <location evidence="2">Cell envelope</location>
    </subcellularLocation>
</comment>
<dbReference type="Proteomes" id="UP000348942">
    <property type="component" value="Chromosome 2"/>
</dbReference>
<evidence type="ECO:0000256" key="10">
    <source>
        <dbReference type="SAM" id="Phobius"/>
    </source>
</evidence>